<dbReference type="SUPFAM" id="SSF110324">
    <property type="entry name" value="Ribosomal L27 protein-like"/>
    <property type="match status" value="1"/>
</dbReference>
<keyword evidence="2" id="KW-1185">Reference proteome</keyword>
<organism evidence="1 2">
    <name type="scientific">Pristionchus pacificus</name>
    <name type="common">Parasitic nematode worm</name>
    <dbReference type="NCBI Taxonomy" id="54126"/>
    <lineage>
        <taxon>Eukaryota</taxon>
        <taxon>Metazoa</taxon>
        <taxon>Ecdysozoa</taxon>
        <taxon>Nematoda</taxon>
        <taxon>Chromadorea</taxon>
        <taxon>Rhabditida</taxon>
        <taxon>Rhabditina</taxon>
        <taxon>Diplogasteromorpha</taxon>
        <taxon>Diplogasteroidea</taxon>
        <taxon>Neodiplogasteridae</taxon>
        <taxon>Pristionchus</taxon>
    </lineage>
</organism>
<sequence>MLNRLPRLSLSQVRGLLRPPPNKPYKGIYRTDGEVVCEGDLLLCQGKFNYIPGMNVYHAMDRGQNLLKASCDGTVKITTEWIEKNSDEPWMDRAMNTGLEKRPKLTYNVIPREPSNRFTLTTLV</sequence>
<name>A0A8R1V253_PRIPA</name>
<gene>
    <name evidence="1" type="primary">WBGene00304390</name>
</gene>
<dbReference type="AlphaFoldDB" id="A0A8R1V253"/>
<dbReference type="EnsemblMetazoa" id="PPA46611.1">
    <property type="protein sequence ID" value="PPA46611.1"/>
    <property type="gene ID" value="WBGene00304390"/>
</dbReference>
<protein>
    <recommendedName>
        <fullName evidence="3">Ribosomal protein</fullName>
    </recommendedName>
</protein>
<accession>A0A8R1V253</accession>
<evidence type="ECO:0008006" key="3">
    <source>
        <dbReference type="Google" id="ProtNLM"/>
    </source>
</evidence>
<dbReference type="Gene3D" id="2.40.50.100">
    <property type="match status" value="1"/>
</dbReference>
<reference evidence="2" key="1">
    <citation type="journal article" date="2008" name="Nat. Genet.">
        <title>The Pristionchus pacificus genome provides a unique perspective on nematode lifestyle and parasitism.</title>
        <authorList>
            <person name="Dieterich C."/>
            <person name="Clifton S.W."/>
            <person name="Schuster L.N."/>
            <person name="Chinwalla A."/>
            <person name="Delehaunty K."/>
            <person name="Dinkelacker I."/>
            <person name="Fulton L."/>
            <person name="Fulton R."/>
            <person name="Godfrey J."/>
            <person name="Minx P."/>
            <person name="Mitreva M."/>
            <person name="Roeseler W."/>
            <person name="Tian H."/>
            <person name="Witte H."/>
            <person name="Yang S.P."/>
            <person name="Wilson R.K."/>
            <person name="Sommer R.J."/>
        </authorList>
    </citation>
    <scope>NUCLEOTIDE SEQUENCE [LARGE SCALE GENOMIC DNA]</scope>
    <source>
        <strain evidence="2">PS312</strain>
    </source>
</reference>
<proteinExistence type="predicted"/>
<dbReference type="Proteomes" id="UP000005239">
    <property type="component" value="Unassembled WGS sequence"/>
</dbReference>
<evidence type="ECO:0000313" key="1">
    <source>
        <dbReference type="EnsemblMetazoa" id="PPA46611.1"/>
    </source>
</evidence>
<evidence type="ECO:0000313" key="2">
    <source>
        <dbReference type="Proteomes" id="UP000005239"/>
    </source>
</evidence>
<reference evidence="1" key="2">
    <citation type="submission" date="2022-06" db="UniProtKB">
        <authorList>
            <consortium name="EnsemblMetazoa"/>
        </authorList>
    </citation>
    <scope>IDENTIFICATION</scope>
    <source>
        <strain evidence="1">PS312</strain>
    </source>
</reference>
<dbReference type="OrthoDB" id="1867012at2759"/>